<evidence type="ECO:0000256" key="1">
    <source>
        <dbReference type="SAM" id="SignalP"/>
    </source>
</evidence>
<evidence type="ECO:0000313" key="2">
    <source>
        <dbReference type="EMBL" id="MBE1878681.1"/>
    </source>
</evidence>
<comment type="caution">
    <text evidence="2">The sequence shown here is derived from an EMBL/GenBank/DDBJ whole genome shotgun (WGS) entry which is preliminary data.</text>
</comment>
<feature type="chain" id="PRO_5047485417" description="Secreted protein" evidence="1">
    <location>
        <begin position="33"/>
        <end position="170"/>
    </location>
</feature>
<gene>
    <name evidence="2" type="ORF">IHE71_23585</name>
</gene>
<dbReference type="Proteomes" id="UP000625527">
    <property type="component" value="Unassembled WGS sequence"/>
</dbReference>
<feature type="signal peptide" evidence="1">
    <location>
        <begin position="1"/>
        <end position="32"/>
    </location>
</feature>
<keyword evidence="3" id="KW-1185">Reference proteome</keyword>
<evidence type="ECO:0000313" key="3">
    <source>
        <dbReference type="Proteomes" id="UP000625527"/>
    </source>
</evidence>
<proteinExistence type="predicted"/>
<dbReference type="RefSeq" id="WP_192865223.1">
    <property type="nucleotide sequence ID" value="NZ_JADAQT010000110.1"/>
</dbReference>
<keyword evidence="1" id="KW-0732">Signal</keyword>
<dbReference type="EMBL" id="JADAQT010000110">
    <property type="protein sequence ID" value="MBE1878681.1"/>
    <property type="molecule type" value="Genomic_DNA"/>
</dbReference>
<accession>A0ABR9N5Y7</accession>
<name>A0ABR9N5Y7_9MICO</name>
<organism evidence="2 3">
    <name type="scientific">Myceligenerans pegani</name>
    <dbReference type="NCBI Taxonomy" id="2776917"/>
    <lineage>
        <taxon>Bacteria</taxon>
        <taxon>Bacillati</taxon>
        <taxon>Actinomycetota</taxon>
        <taxon>Actinomycetes</taxon>
        <taxon>Micrococcales</taxon>
        <taxon>Promicromonosporaceae</taxon>
        <taxon>Myceligenerans</taxon>
    </lineage>
</organism>
<protein>
    <recommendedName>
        <fullName evidence="4">Secreted protein</fullName>
    </recommendedName>
</protein>
<sequence length="170" mass="17949">MITELRRRLGQGSVAMVAALALTMPATGTAVAATPTTAPATVANAIPAETTMQAAAGGWSIRTVDRCTGTRIRHKPIKAGRTTVGWVNVYRGSGKRKCARVIHAGPTWGKARDTEVIVWHTAYGMASSGGTARYKSAGILARGIGCINVRGTIYWNGKTRGKEVHRVCTS</sequence>
<reference evidence="2 3" key="1">
    <citation type="submission" date="2020-10" db="EMBL/GenBank/DDBJ databases">
        <title>Myceligenerans pegani sp. nov., an endophytic actinomycete isolated from Peganum harmala L. in Xinjiang, China.</title>
        <authorList>
            <person name="Xin L."/>
        </authorList>
    </citation>
    <scope>NUCLEOTIDE SEQUENCE [LARGE SCALE GENOMIC DNA]</scope>
    <source>
        <strain evidence="2 3">TRM65318</strain>
    </source>
</reference>
<evidence type="ECO:0008006" key="4">
    <source>
        <dbReference type="Google" id="ProtNLM"/>
    </source>
</evidence>